<feature type="transmembrane region" description="Helical" evidence="1">
    <location>
        <begin position="43"/>
        <end position="64"/>
    </location>
</feature>
<dbReference type="AlphaFoldDB" id="Q1IBL9"/>
<dbReference type="STRING" id="384676.PSEEN2117"/>
<sequence>MPTAGAHLANPDLRAMTLFYLKLLVTPLLMWAISLASRRWGGLLGGLLSGLPITSALVMTFLCLEQGTGFALGAVPGALGGLAAVQATYTFYLFATRKVGIAPAVALAILFYGLAAYAFTHWGSLYLSIAVALLLIAVLIRASGREPTPDTLARPRHRYWEIPLRMVSATSLLMITTSLASWLGPATSGMLAPIPVIAWPLVVFAHVQGGRAGMAAMVRGNAIGAVGVIAFYLAMAGLLERLGVAVTISLAMGLAVVLTVGLAALSRKKQRPL</sequence>
<evidence type="ECO:0000313" key="2">
    <source>
        <dbReference type="EMBL" id="CAK14946.1"/>
    </source>
</evidence>
<feature type="transmembrane region" description="Helical" evidence="1">
    <location>
        <begin position="164"/>
        <end position="184"/>
    </location>
</feature>
<proteinExistence type="predicted"/>
<feature type="transmembrane region" description="Helical" evidence="1">
    <location>
        <begin position="18"/>
        <end position="36"/>
    </location>
</feature>
<evidence type="ECO:0000313" key="3">
    <source>
        <dbReference type="Proteomes" id="UP000000658"/>
    </source>
</evidence>
<feature type="transmembrane region" description="Helical" evidence="1">
    <location>
        <begin position="220"/>
        <end position="239"/>
    </location>
</feature>
<protein>
    <recommendedName>
        <fullName evidence="4">Permeases of the major facilitator superfamily</fullName>
    </recommendedName>
</protein>
<keyword evidence="1" id="KW-0472">Membrane</keyword>
<keyword evidence="1" id="KW-1133">Transmembrane helix</keyword>
<feature type="transmembrane region" description="Helical" evidence="1">
    <location>
        <begin position="125"/>
        <end position="143"/>
    </location>
</feature>
<organism evidence="2 3">
    <name type="scientific">Pseudomonas entomophila (strain L48)</name>
    <dbReference type="NCBI Taxonomy" id="384676"/>
    <lineage>
        <taxon>Bacteria</taxon>
        <taxon>Pseudomonadati</taxon>
        <taxon>Pseudomonadota</taxon>
        <taxon>Gammaproteobacteria</taxon>
        <taxon>Pseudomonadales</taxon>
        <taxon>Pseudomonadaceae</taxon>
        <taxon>Pseudomonas</taxon>
    </lineage>
</organism>
<evidence type="ECO:0008006" key="4">
    <source>
        <dbReference type="Google" id="ProtNLM"/>
    </source>
</evidence>
<accession>Q1IBL9</accession>
<name>Q1IBL9_PSEE4</name>
<feature type="transmembrane region" description="Helical" evidence="1">
    <location>
        <begin position="99"/>
        <end position="119"/>
    </location>
</feature>
<dbReference type="KEGG" id="pen:PSEEN2117"/>
<dbReference type="EMBL" id="CT573326">
    <property type="protein sequence ID" value="CAK14946.1"/>
    <property type="molecule type" value="Genomic_DNA"/>
</dbReference>
<dbReference type="Proteomes" id="UP000000658">
    <property type="component" value="Chromosome"/>
</dbReference>
<dbReference type="HOGENOM" id="CLU_082723_0_0_6"/>
<dbReference type="eggNOG" id="ENOG502ZAKB">
    <property type="taxonomic scope" value="Bacteria"/>
</dbReference>
<feature type="transmembrane region" description="Helical" evidence="1">
    <location>
        <begin position="190"/>
        <end position="208"/>
    </location>
</feature>
<gene>
    <name evidence="2" type="ordered locus">PSEEN2117</name>
</gene>
<feature type="transmembrane region" description="Helical" evidence="1">
    <location>
        <begin position="70"/>
        <end position="92"/>
    </location>
</feature>
<evidence type="ECO:0000256" key="1">
    <source>
        <dbReference type="SAM" id="Phobius"/>
    </source>
</evidence>
<keyword evidence="1" id="KW-0812">Transmembrane</keyword>
<reference evidence="2 3" key="1">
    <citation type="journal article" date="2006" name="Nat. Biotechnol.">
        <title>Complete genome sequence of the entomopathogenic and metabolically versatile soil bacterium Pseudomonas entomophila.</title>
        <authorList>
            <person name="Vodovar N."/>
            <person name="Vallenet D."/>
            <person name="Cruveiller S."/>
            <person name="Rouy Z."/>
            <person name="Barbe V."/>
            <person name="Acosta C."/>
            <person name="Cattolico L."/>
            <person name="Jubin C."/>
            <person name="Lajus A."/>
            <person name="Segurens B."/>
            <person name="Vacherie B."/>
            <person name="Wincker P."/>
            <person name="Weissenbach J."/>
            <person name="Lemaitre B."/>
            <person name="Medigue C."/>
            <person name="Boccard F."/>
        </authorList>
    </citation>
    <scope>NUCLEOTIDE SEQUENCE [LARGE SCALE GENOMIC DNA]</scope>
    <source>
        <strain evidence="2 3">L48</strain>
    </source>
</reference>
<feature type="transmembrane region" description="Helical" evidence="1">
    <location>
        <begin position="245"/>
        <end position="265"/>
    </location>
</feature>